<dbReference type="GeneID" id="27336662"/>
<dbReference type="RefSeq" id="XP_016232518.1">
    <property type="nucleotide sequence ID" value="XM_016383895.1"/>
</dbReference>
<feature type="domain" description="N-acetyltransferase" evidence="1">
    <location>
        <begin position="102"/>
        <end position="225"/>
    </location>
</feature>
<dbReference type="OrthoDB" id="410198at2759"/>
<organism evidence="2 3">
    <name type="scientific">Exophiala spinifera</name>
    <dbReference type="NCBI Taxonomy" id="91928"/>
    <lineage>
        <taxon>Eukaryota</taxon>
        <taxon>Fungi</taxon>
        <taxon>Dikarya</taxon>
        <taxon>Ascomycota</taxon>
        <taxon>Pezizomycotina</taxon>
        <taxon>Eurotiomycetes</taxon>
        <taxon>Chaetothyriomycetidae</taxon>
        <taxon>Chaetothyriales</taxon>
        <taxon>Herpotrichiellaceae</taxon>
        <taxon>Exophiala</taxon>
    </lineage>
</organism>
<dbReference type="EMBL" id="KN847498">
    <property type="protein sequence ID" value="KIW12302.1"/>
    <property type="molecule type" value="Genomic_DNA"/>
</dbReference>
<dbReference type="PANTHER" id="PTHR42791">
    <property type="entry name" value="GNAT FAMILY ACETYLTRANSFERASE"/>
    <property type="match status" value="1"/>
</dbReference>
<dbReference type="PANTHER" id="PTHR42791:SF16">
    <property type="entry name" value="N-ACETYLTRANSFERASE DOMAIN-CONTAINING PROTEIN"/>
    <property type="match status" value="1"/>
</dbReference>
<dbReference type="InterPro" id="IPR016181">
    <property type="entry name" value="Acyl_CoA_acyltransferase"/>
</dbReference>
<proteinExistence type="predicted"/>
<name>A0A0D1ZH88_9EURO</name>
<dbReference type="SUPFAM" id="SSF55729">
    <property type="entry name" value="Acyl-CoA N-acyltransferases (Nat)"/>
    <property type="match status" value="1"/>
</dbReference>
<dbReference type="AlphaFoldDB" id="A0A0D1ZH88"/>
<dbReference type="Proteomes" id="UP000053328">
    <property type="component" value="Unassembled WGS sequence"/>
</dbReference>
<dbReference type="Gene3D" id="3.40.630.30">
    <property type="match status" value="1"/>
</dbReference>
<dbReference type="VEuPathDB" id="FungiDB:PV08_09579"/>
<dbReference type="InterPro" id="IPR052523">
    <property type="entry name" value="Trichothecene_AcTrans"/>
</dbReference>
<keyword evidence="3" id="KW-1185">Reference proteome</keyword>
<evidence type="ECO:0000259" key="1">
    <source>
        <dbReference type="PROSITE" id="PS51186"/>
    </source>
</evidence>
<gene>
    <name evidence="2" type="ORF">PV08_09579</name>
</gene>
<sequence length="227" mass="26092">MHVRPGKAQDLPDCATISRNAMFDDNLTAYVAPHRHNHPECLRQGILRRAKKRFYGGDTLWVAVTDDNDADWDGHEKVIGHLSASSTREANSKPSAFSWKGLEVRLLQLEELFIWYTNSDRSISRRKWTEFASGKWTGYQDPFANFKEYWHVSHLSVDPEYQRRGVGTALIENVKRLASKDTLPLALLSSVQGRFLYLKSGFRELEQLNEGTLYACHLMAWYPDSSK</sequence>
<evidence type="ECO:0000313" key="2">
    <source>
        <dbReference type="EMBL" id="KIW12302.1"/>
    </source>
</evidence>
<protein>
    <recommendedName>
        <fullName evidence="1">N-acetyltransferase domain-containing protein</fullName>
    </recommendedName>
</protein>
<dbReference type="HOGENOM" id="CLU_060131_3_2_1"/>
<dbReference type="STRING" id="91928.A0A0D1ZH88"/>
<dbReference type="PROSITE" id="PS51186">
    <property type="entry name" value="GNAT"/>
    <property type="match status" value="1"/>
</dbReference>
<dbReference type="GO" id="GO:0016747">
    <property type="term" value="F:acyltransferase activity, transferring groups other than amino-acyl groups"/>
    <property type="evidence" value="ECO:0007669"/>
    <property type="project" value="InterPro"/>
</dbReference>
<dbReference type="CDD" id="cd04301">
    <property type="entry name" value="NAT_SF"/>
    <property type="match status" value="1"/>
</dbReference>
<accession>A0A0D1ZH88</accession>
<dbReference type="Pfam" id="PF13673">
    <property type="entry name" value="Acetyltransf_10"/>
    <property type="match status" value="1"/>
</dbReference>
<dbReference type="InterPro" id="IPR000182">
    <property type="entry name" value="GNAT_dom"/>
</dbReference>
<evidence type="ECO:0000313" key="3">
    <source>
        <dbReference type="Proteomes" id="UP000053328"/>
    </source>
</evidence>
<reference evidence="2 3" key="1">
    <citation type="submission" date="2015-01" db="EMBL/GenBank/DDBJ databases">
        <title>The Genome Sequence of Exophiala spinifera CBS89968.</title>
        <authorList>
            <consortium name="The Broad Institute Genomics Platform"/>
            <person name="Cuomo C."/>
            <person name="de Hoog S."/>
            <person name="Gorbushina A."/>
            <person name="Stielow B."/>
            <person name="Teixiera M."/>
            <person name="Abouelleil A."/>
            <person name="Chapman S.B."/>
            <person name="Priest M."/>
            <person name="Young S.K."/>
            <person name="Wortman J."/>
            <person name="Nusbaum C."/>
            <person name="Birren B."/>
        </authorList>
    </citation>
    <scope>NUCLEOTIDE SEQUENCE [LARGE SCALE GENOMIC DNA]</scope>
    <source>
        <strain evidence="2 3">CBS 89968</strain>
    </source>
</reference>